<gene>
    <name evidence="2" type="ORF">HELGO_WM3251</name>
</gene>
<keyword evidence="1" id="KW-0472">Membrane</keyword>
<sequence>MNIIYLLILSVVFLAAFNIFRIWRRAKEPSELVRLAATKTHNNRTLKFTKGYEMWYCNGRTT</sequence>
<keyword evidence="1" id="KW-1133">Transmembrane helix</keyword>
<reference evidence="2" key="1">
    <citation type="submission" date="2020-01" db="EMBL/GenBank/DDBJ databases">
        <authorList>
            <person name="Meier V. D."/>
            <person name="Meier V D."/>
        </authorList>
    </citation>
    <scope>NUCLEOTIDE SEQUENCE</scope>
    <source>
        <strain evidence="2">HLG_WM_MAG_01</strain>
    </source>
</reference>
<keyword evidence="1" id="KW-0812">Transmembrane</keyword>
<dbReference type="AlphaFoldDB" id="A0A6S6SNL0"/>
<protein>
    <submittedName>
        <fullName evidence="2">Uncharacterized protein</fullName>
    </submittedName>
</protein>
<name>A0A6S6SNL0_9BACT</name>
<organism evidence="2">
    <name type="scientific">uncultured Sulfurovum sp</name>
    <dbReference type="NCBI Taxonomy" id="269237"/>
    <lineage>
        <taxon>Bacteria</taxon>
        <taxon>Pseudomonadati</taxon>
        <taxon>Campylobacterota</taxon>
        <taxon>Epsilonproteobacteria</taxon>
        <taxon>Campylobacterales</taxon>
        <taxon>Sulfurovaceae</taxon>
        <taxon>Sulfurovum</taxon>
        <taxon>environmental samples</taxon>
    </lineage>
</organism>
<feature type="transmembrane region" description="Helical" evidence="1">
    <location>
        <begin position="6"/>
        <end position="23"/>
    </location>
</feature>
<accession>A0A6S6SNL0</accession>
<proteinExistence type="predicted"/>
<dbReference type="EMBL" id="CACVAS010000047">
    <property type="protein sequence ID" value="CAA6807017.1"/>
    <property type="molecule type" value="Genomic_DNA"/>
</dbReference>
<evidence type="ECO:0000256" key="1">
    <source>
        <dbReference type="SAM" id="Phobius"/>
    </source>
</evidence>
<evidence type="ECO:0000313" key="2">
    <source>
        <dbReference type="EMBL" id="CAA6807017.1"/>
    </source>
</evidence>